<dbReference type="Pfam" id="PF08241">
    <property type="entry name" value="Methyltransf_11"/>
    <property type="match status" value="1"/>
</dbReference>
<dbReference type="InterPro" id="IPR029063">
    <property type="entry name" value="SAM-dependent_MTases_sf"/>
</dbReference>
<feature type="domain" description="Methyltransferase type 11" evidence="1">
    <location>
        <begin position="101"/>
        <end position="190"/>
    </location>
</feature>
<dbReference type="EMBL" id="JALLBG020000038">
    <property type="protein sequence ID" value="KAL3770668.1"/>
    <property type="molecule type" value="Genomic_DNA"/>
</dbReference>
<gene>
    <name evidence="2" type="ORF">ACHAWU_004367</name>
</gene>
<sequence length="325" mass="35987">MSFSKWNGGGEQPHQDRFNEMEHRNWELGYEVYDQGFGPLTQQTISTLLASADFPPAHHHDDDNEGRLVRLLDVATGPGFVLSAAVDALSLDDAEQQQQQTLIHLTGLDISQNFLTLAEQRIDAQLRQPQQEQNANQINVDFVEGSAELLPFPENTFDSIVCNFGILHFFEPNTFLRESYRTLRPGGRISFSAWAPPTRTQGFQIALSSIAEAGNPNVVDLPEGPNFFDFGDAQHATSTLQSIGFENVNSVELSDMKWSNMKNGAMLYEVLLNGTSRTREILLGQTPEETAAIQALMTKKYDLITDGGTTPLSMPAVVTSGQKPR</sequence>
<evidence type="ECO:0000313" key="2">
    <source>
        <dbReference type="EMBL" id="KAL3770668.1"/>
    </source>
</evidence>
<evidence type="ECO:0000259" key="1">
    <source>
        <dbReference type="Pfam" id="PF08241"/>
    </source>
</evidence>
<dbReference type="AlphaFoldDB" id="A0ABD3N3M8"/>
<name>A0ABD3N3M8_9STRA</name>
<dbReference type="PANTHER" id="PTHR43591:SF24">
    <property type="entry name" value="2-METHOXY-6-POLYPRENYL-1,4-BENZOQUINOL METHYLASE, MITOCHONDRIAL"/>
    <property type="match status" value="1"/>
</dbReference>
<keyword evidence="3" id="KW-1185">Reference proteome</keyword>
<evidence type="ECO:0000313" key="3">
    <source>
        <dbReference type="Proteomes" id="UP001530293"/>
    </source>
</evidence>
<reference evidence="2 3" key="1">
    <citation type="submission" date="2024-10" db="EMBL/GenBank/DDBJ databases">
        <title>Updated reference genomes for cyclostephanoid diatoms.</title>
        <authorList>
            <person name="Roberts W.R."/>
            <person name="Alverson A.J."/>
        </authorList>
    </citation>
    <scope>NUCLEOTIDE SEQUENCE [LARGE SCALE GENOMIC DNA]</scope>
    <source>
        <strain evidence="2 3">AJA232-27</strain>
    </source>
</reference>
<dbReference type="Gene3D" id="3.40.50.150">
    <property type="entry name" value="Vaccinia Virus protein VP39"/>
    <property type="match status" value="1"/>
</dbReference>
<dbReference type="CDD" id="cd02440">
    <property type="entry name" value="AdoMet_MTases"/>
    <property type="match status" value="1"/>
</dbReference>
<comment type="caution">
    <text evidence="2">The sequence shown here is derived from an EMBL/GenBank/DDBJ whole genome shotgun (WGS) entry which is preliminary data.</text>
</comment>
<dbReference type="SUPFAM" id="SSF53335">
    <property type="entry name" value="S-adenosyl-L-methionine-dependent methyltransferases"/>
    <property type="match status" value="1"/>
</dbReference>
<dbReference type="Proteomes" id="UP001530293">
    <property type="component" value="Unassembled WGS sequence"/>
</dbReference>
<dbReference type="PANTHER" id="PTHR43591">
    <property type="entry name" value="METHYLTRANSFERASE"/>
    <property type="match status" value="1"/>
</dbReference>
<accession>A0ABD3N3M8</accession>
<organism evidence="2 3">
    <name type="scientific">Discostella pseudostelligera</name>
    <dbReference type="NCBI Taxonomy" id="259834"/>
    <lineage>
        <taxon>Eukaryota</taxon>
        <taxon>Sar</taxon>
        <taxon>Stramenopiles</taxon>
        <taxon>Ochrophyta</taxon>
        <taxon>Bacillariophyta</taxon>
        <taxon>Coscinodiscophyceae</taxon>
        <taxon>Thalassiosirophycidae</taxon>
        <taxon>Stephanodiscales</taxon>
        <taxon>Stephanodiscaceae</taxon>
        <taxon>Discostella</taxon>
    </lineage>
</organism>
<proteinExistence type="predicted"/>
<protein>
    <recommendedName>
        <fullName evidence="1">Methyltransferase type 11 domain-containing protein</fullName>
    </recommendedName>
</protein>
<dbReference type="InterPro" id="IPR013216">
    <property type="entry name" value="Methyltransf_11"/>
</dbReference>